<feature type="compositionally biased region" description="Low complexity" evidence="10">
    <location>
        <begin position="277"/>
        <end position="289"/>
    </location>
</feature>
<keyword evidence="6 11" id="KW-1133">Transmembrane helix</keyword>
<proteinExistence type="inferred from homology"/>
<dbReference type="Pfam" id="PF02096">
    <property type="entry name" value="60KD_IMP"/>
    <property type="match status" value="1"/>
</dbReference>
<dbReference type="GO" id="GO:0005886">
    <property type="term" value="C:plasma membrane"/>
    <property type="evidence" value="ECO:0007669"/>
    <property type="project" value="UniProtKB-SubCell"/>
</dbReference>
<keyword evidence="5" id="KW-0653">Protein transport</keyword>
<evidence type="ECO:0000256" key="6">
    <source>
        <dbReference type="ARBA" id="ARBA00022989"/>
    </source>
</evidence>
<feature type="transmembrane region" description="Helical" evidence="11">
    <location>
        <begin position="45"/>
        <end position="62"/>
    </location>
</feature>
<dbReference type="CDD" id="cd20070">
    <property type="entry name" value="5TM_YidC_Alb3"/>
    <property type="match status" value="1"/>
</dbReference>
<feature type="region of interest" description="Disordered" evidence="10">
    <location>
        <begin position="277"/>
        <end position="329"/>
    </location>
</feature>
<keyword evidence="7 11" id="KW-0472">Membrane</keyword>
<evidence type="ECO:0000256" key="10">
    <source>
        <dbReference type="SAM" id="MobiDB-lite"/>
    </source>
</evidence>
<organism evidence="13 14">
    <name type="scientific">Weissella viridescens</name>
    <name type="common">Lactobacillus viridescens</name>
    <dbReference type="NCBI Taxonomy" id="1629"/>
    <lineage>
        <taxon>Bacteria</taxon>
        <taxon>Bacillati</taxon>
        <taxon>Bacillota</taxon>
        <taxon>Bacilli</taxon>
        <taxon>Lactobacillales</taxon>
        <taxon>Lactobacillaceae</taxon>
        <taxon>Weissella</taxon>
    </lineage>
</organism>
<dbReference type="InterPro" id="IPR047196">
    <property type="entry name" value="YidC_ALB_C"/>
</dbReference>
<dbReference type="PANTHER" id="PTHR12428">
    <property type="entry name" value="OXA1"/>
    <property type="match status" value="1"/>
</dbReference>
<evidence type="ECO:0000256" key="11">
    <source>
        <dbReference type="SAM" id="Phobius"/>
    </source>
</evidence>
<evidence type="ECO:0000256" key="3">
    <source>
        <dbReference type="ARBA" id="ARBA00022475"/>
    </source>
</evidence>
<dbReference type="Proteomes" id="UP000275836">
    <property type="component" value="Unassembled WGS sequence"/>
</dbReference>
<evidence type="ECO:0000259" key="12">
    <source>
        <dbReference type="Pfam" id="PF02096"/>
    </source>
</evidence>
<evidence type="ECO:0000256" key="2">
    <source>
        <dbReference type="ARBA" id="ARBA00022448"/>
    </source>
</evidence>
<dbReference type="OrthoDB" id="9780552at2"/>
<feature type="transmembrane region" description="Helical" evidence="11">
    <location>
        <begin position="119"/>
        <end position="144"/>
    </location>
</feature>
<dbReference type="AlphaFoldDB" id="A0A3P2RCN5"/>
<feature type="transmembrane region" description="Helical" evidence="11">
    <location>
        <begin position="217"/>
        <end position="237"/>
    </location>
</feature>
<dbReference type="GO" id="GO:0015031">
    <property type="term" value="P:protein transport"/>
    <property type="evidence" value="ECO:0007669"/>
    <property type="project" value="UniProtKB-KW"/>
</dbReference>
<accession>A0A3P2RCN5</accession>
<evidence type="ECO:0000256" key="9">
    <source>
        <dbReference type="RuleBase" id="RU003945"/>
    </source>
</evidence>
<sequence length="329" mass="36758">MKIKHLTPILVILLLGLLVTGNINILQGPLTSFMEWAQHAIGGPNAVGWSIVMLTLFVRLILMPFMVQQQHAATVQQEKMRLLQPQLTKIQEAQKNAKTQDEQMRASQAMMAVYRENGVSMFGGINFSIMLIQMPVFTGLYSAIQHSKDLVGASFYGISLTDKSPLLAVFTAALYFLQSYLSTIGIPEDQKKTMRSMMFMMPLMMLFTTWFTNGGVALYFSVGAIVMIFQQLIITMWRPRIRRHIGQTFDVKDVADDALAGNLAPAPEPTNRFAKALQSAQQAQQAQADAEIESETPKKTEAELRAENRARNAKKHAKPKEDDDDSSKS</sequence>
<gene>
    <name evidence="13" type="primary">yidC</name>
    <name evidence="13" type="ORF">D3P96_03400</name>
</gene>
<protein>
    <submittedName>
        <fullName evidence="13">Membrane protein insertase YidC</fullName>
    </submittedName>
</protein>
<feature type="transmembrane region" description="Helical" evidence="11">
    <location>
        <begin position="164"/>
        <end position="181"/>
    </location>
</feature>
<comment type="caution">
    <text evidence="13">The sequence shown here is derived from an EMBL/GenBank/DDBJ whole genome shotgun (WGS) entry which is preliminary data.</text>
</comment>
<dbReference type="InterPro" id="IPR001708">
    <property type="entry name" value="YidC/ALB3/OXA1/COX18"/>
</dbReference>
<comment type="similarity">
    <text evidence="9">Belongs to the OXA1/ALB3/YidC family.</text>
</comment>
<keyword evidence="2" id="KW-0813">Transport</keyword>
<name>A0A3P2RCN5_WEIVI</name>
<feature type="domain" description="Membrane insertase YidC/Oxa/ALB C-terminal" evidence="12">
    <location>
        <begin position="48"/>
        <end position="235"/>
    </location>
</feature>
<reference evidence="13 14" key="1">
    <citation type="submission" date="2018-10" db="EMBL/GenBank/DDBJ databases">
        <title>Draft genome sequence of Weissella viridescens UCO-SMC3.</title>
        <authorList>
            <person name="Garcia-Cancino A."/>
            <person name="Espinoza-Monje M."/>
            <person name="Albarracin L."/>
            <person name="Garcia-Castillo V."/>
            <person name="Campos-Martin J."/>
            <person name="Nakano Y."/>
            <person name="Guitierrez-Zamorano C."/>
            <person name="Ikeda-Ohtsubo W."/>
            <person name="Morita H."/>
            <person name="Kitazawa H."/>
            <person name="Villena J."/>
        </authorList>
    </citation>
    <scope>NUCLEOTIDE SEQUENCE [LARGE SCALE GENOMIC DNA]</scope>
    <source>
        <strain evidence="13 14">UCO-SMC3</strain>
    </source>
</reference>
<keyword evidence="3" id="KW-1003">Cell membrane</keyword>
<evidence type="ECO:0000256" key="1">
    <source>
        <dbReference type="ARBA" id="ARBA00004651"/>
    </source>
</evidence>
<evidence type="ECO:0000256" key="7">
    <source>
        <dbReference type="ARBA" id="ARBA00023136"/>
    </source>
</evidence>
<dbReference type="NCBIfam" id="TIGR03592">
    <property type="entry name" value="yidC_oxa1_cterm"/>
    <property type="match status" value="1"/>
</dbReference>
<evidence type="ECO:0000256" key="8">
    <source>
        <dbReference type="ARBA" id="ARBA00023186"/>
    </source>
</evidence>
<evidence type="ECO:0000313" key="13">
    <source>
        <dbReference type="EMBL" id="RRG18344.1"/>
    </source>
</evidence>
<dbReference type="RefSeq" id="WP_124942987.1">
    <property type="nucleotide sequence ID" value="NZ_RHGY01000002.1"/>
</dbReference>
<feature type="compositionally biased region" description="Basic and acidic residues" evidence="10">
    <location>
        <begin position="295"/>
        <end position="310"/>
    </location>
</feature>
<dbReference type="InterPro" id="IPR028055">
    <property type="entry name" value="YidC/Oxa/ALB_C"/>
</dbReference>
<evidence type="ECO:0000256" key="4">
    <source>
        <dbReference type="ARBA" id="ARBA00022692"/>
    </source>
</evidence>
<dbReference type="GO" id="GO:0032977">
    <property type="term" value="F:membrane insertase activity"/>
    <property type="evidence" value="ECO:0007669"/>
    <property type="project" value="InterPro"/>
</dbReference>
<keyword evidence="8" id="KW-0143">Chaperone</keyword>
<dbReference type="EMBL" id="RHGY01000002">
    <property type="protein sequence ID" value="RRG18344.1"/>
    <property type="molecule type" value="Genomic_DNA"/>
</dbReference>
<evidence type="ECO:0000313" key="14">
    <source>
        <dbReference type="Proteomes" id="UP000275836"/>
    </source>
</evidence>
<dbReference type="PANTHER" id="PTHR12428:SF65">
    <property type="entry name" value="CYTOCHROME C OXIDASE ASSEMBLY PROTEIN COX18, MITOCHONDRIAL"/>
    <property type="match status" value="1"/>
</dbReference>
<comment type="subcellular location">
    <subcellularLocation>
        <location evidence="1">Cell membrane</location>
        <topology evidence="1">Multi-pass membrane protein</topology>
    </subcellularLocation>
    <subcellularLocation>
        <location evidence="9">Membrane</location>
        <topology evidence="9">Multi-pass membrane protein</topology>
    </subcellularLocation>
</comment>
<keyword evidence="4 9" id="KW-0812">Transmembrane</keyword>
<dbReference type="GO" id="GO:0051205">
    <property type="term" value="P:protein insertion into membrane"/>
    <property type="evidence" value="ECO:0007669"/>
    <property type="project" value="TreeGrafter"/>
</dbReference>
<evidence type="ECO:0000256" key="5">
    <source>
        <dbReference type="ARBA" id="ARBA00022927"/>
    </source>
</evidence>